<reference evidence="2" key="1">
    <citation type="submission" date="2021-02" db="EMBL/GenBank/DDBJ databases">
        <authorList>
            <person name="Dougan E. K."/>
            <person name="Rhodes N."/>
            <person name="Thang M."/>
            <person name="Chan C."/>
        </authorList>
    </citation>
    <scope>NUCLEOTIDE SEQUENCE</scope>
</reference>
<evidence type="ECO:0000256" key="1">
    <source>
        <dbReference type="SAM" id="MobiDB-lite"/>
    </source>
</evidence>
<dbReference type="EMBL" id="CAJNNV010029778">
    <property type="protein sequence ID" value="CAE8630044.1"/>
    <property type="molecule type" value="Genomic_DNA"/>
</dbReference>
<sequence>MYGVELERASTSDAYEQSADLLRKTPSLDAKQVKEIIMAAHLGQGVRPEDPKVCSAFFRSCPEWRVRGAEQMRAGSYPMRAALMDRMAASAGLPRGLPAASEASETSGVATILPVLGPVPASCGPCLAVYVADLLLLEWNSLELATASAGRAKDSGGIGVYLDRCRHILDVQPSHLGAFASLGSASPMKARGRPSCAVYAQRWNSASDAVVAEASQPGERPSSSAQAPAAHSEFEEGTEERPPQQ</sequence>
<gene>
    <name evidence="2" type="ORF">PGLA1383_LOCUS46441</name>
</gene>
<keyword evidence="3" id="KW-1185">Reference proteome</keyword>
<dbReference type="Proteomes" id="UP000654075">
    <property type="component" value="Unassembled WGS sequence"/>
</dbReference>
<evidence type="ECO:0000313" key="3">
    <source>
        <dbReference type="Proteomes" id="UP000654075"/>
    </source>
</evidence>
<comment type="caution">
    <text evidence="2">The sequence shown here is derived from an EMBL/GenBank/DDBJ whole genome shotgun (WGS) entry which is preliminary data.</text>
</comment>
<dbReference type="AlphaFoldDB" id="A0A813GXM8"/>
<protein>
    <submittedName>
        <fullName evidence="2">Uncharacterized protein</fullName>
    </submittedName>
</protein>
<accession>A0A813GXM8</accession>
<evidence type="ECO:0000313" key="2">
    <source>
        <dbReference type="EMBL" id="CAE8630044.1"/>
    </source>
</evidence>
<proteinExistence type="predicted"/>
<organism evidence="2 3">
    <name type="scientific">Polarella glacialis</name>
    <name type="common">Dinoflagellate</name>
    <dbReference type="NCBI Taxonomy" id="89957"/>
    <lineage>
        <taxon>Eukaryota</taxon>
        <taxon>Sar</taxon>
        <taxon>Alveolata</taxon>
        <taxon>Dinophyceae</taxon>
        <taxon>Suessiales</taxon>
        <taxon>Suessiaceae</taxon>
        <taxon>Polarella</taxon>
    </lineage>
</organism>
<feature type="compositionally biased region" description="Low complexity" evidence="1">
    <location>
        <begin position="221"/>
        <end position="231"/>
    </location>
</feature>
<name>A0A813GXM8_POLGL</name>
<feature type="region of interest" description="Disordered" evidence="1">
    <location>
        <begin position="210"/>
        <end position="245"/>
    </location>
</feature>